<organism evidence="1 2">
    <name type="scientific">Lepagella muris</name>
    <dbReference type="NCBI Taxonomy" id="3032870"/>
    <lineage>
        <taxon>Bacteria</taxon>
        <taxon>Pseudomonadati</taxon>
        <taxon>Bacteroidota</taxon>
        <taxon>Bacteroidia</taxon>
        <taxon>Bacteroidales</taxon>
        <taxon>Muribaculaceae</taxon>
        <taxon>Lepagella</taxon>
    </lineage>
</organism>
<dbReference type="EMBL" id="SRYB01000024">
    <property type="protein sequence ID" value="TGY77506.1"/>
    <property type="molecule type" value="Genomic_DNA"/>
</dbReference>
<evidence type="ECO:0000313" key="1">
    <source>
        <dbReference type="EMBL" id="TGY77506.1"/>
    </source>
</evidence>
<protein>
    <submittedName>
        <fullName evidence="1">Glycosidase</fullName>
    </submittedName>
</protein>
<keyword evidence="2" id="KW-1185">Reference proteome</keyword>
<dbReference type="Proteomes" id="UP000306319">
    <property type="component" value="Unassembled WGS sequence"/>
</dbReference>
<proteinExistence type="predicted"/>
<reference evidence="1" key="1">
    <citation type="submission" date="2019-04" db="EMBL/GenBank/DDBJ databases">
        <title>Microbes associate with the intestines of laboratory mice.</title>
        <authorList>
            <person name="Navarre W."/>
            <person name="Wong E."/>
            <person name="Huang K."/>
            <person name="Tropini C."/>
            <person name="Ng K."/>
            <person name="Yu B."/>
        </authorList>
    </citation>
    <scope>NUCLEOTIDE SEQUENCE</scope>
    <source>
        <strain evidence="1">NM04_E33</strain>
    </source>
</reference>
<keyword evidence="1" id="KW-0378">Hydrolase</keyword>
<comment type="caution">
    <text evidence="1">The sequence shown here is derived from an EMBL/GenBank/DDBJ whole genome shotgun (WGS) entry which is preliminary data.</text>
</comment>
<gene>
    <name evidence="1" type="ORF">E5331_14470</name>
</gene>
<evidence type="ECO:0000313" key="2">
    <source>
        <dbReference type="Proteomes" id="UP000306319"/>
    </source>
</evidence>
<keyword evidence="1" id="KW-0326">Glycosidase</keyword>
<accession>A0AC61RI04</accession>
<sequence length="480" mass="53291">MRKFRFLILAFLASLFGSYRAHALTGDPRELTIYQVMVASFQHDPAGAPGYKAMWGPDNAMKNGNLRGVINSLDHIKKLGANAIWMTPIFDSSTASGGEKLQSTGYFTNNFFAIDPHFGTEDDLRELVDEAHKRGIYVILDGVFGHHGGVTEPSPKGNTLDVTVVECDRGKEGGTGNIAYPGSLDYIKEVATYWIDKFGIDGWRLDQAYQATQGGHNYWNEIRGAVEQLTSERKARGEKWGTLGYMVGEDWGTADVINRGVYRDGGLVSAFDFDGKERISGPMQEPGKEGLENGWDDVATVLAAPTVRGYLNDDVMPNLFLSNHDGYRLADHFDQADPYYYEKMMTRNAILAAYSGPITLYYGDEFADDTRDAVGAQKDNIARTTGHLTPRNEGERRLEGYVANAMRFRAKNPAMWRGEAQFEMLRNKAGGDVLVVTKEDPESDNRVAIIFSDADAEVPMPELGKSVKVKAWMPVFIQLN</sequence>
<name>A0AC61RI04_9BACT</name>